<name>A0ABY7F3W1_MYAAR</name>
<evidence type="ECO:0000313" key="1">
    <source>
        <dbReference type="EMBL" id="WAR15747.1"/>
    </source>
</evidence>
<accession>A0ABY7F3W1</accession>
<protein>
    <submittedName>
        <fullName evidence="1">Uncharacterized protein</fullName>
    </submittedName>
</protein>
<proteinExistence type="predicted"/>
<gene>
    <name evidence="1" type="ORF">MAR_005852</name>
</gene>
<dbReference type="EMBL" id="CP111020">
    <property type="protein sequence ID" value="WAR15747.1"/>
    <property type="molecule type" value="Genomic_DNA"/>
</dbReference>
<evidence type="ECO:0000313" key="2">
    <source>
        <dbReference type="Proteomes" id="UP001164746"/>
    </source>
</evidence>
<dbReference type="Proteomes" id="UP001164746">
    <property type="component" value="Chromosome 9"/>
</dbReference>
<organism evidence="1 2">
    <name type="scientific">Mya arenaria</name>
    <name type="common">Soft-shell clam</name>
    <dbReference type="NCBI Taxonomy" id="6604"/>
    <lineage>
        <taxon>Eukaryota</taxon>
        <taxon>Metazoa</taxon>
        <taxon>Spiralia</taxon>
        <taxon>Lophotrochozoa</taxon>
        <taxon>Mollusca</taxon>
        <taxon>Bivalvia</taxon>
        <taxon>Autobranchia</taxon>
        <taxon>Heteroconchia</taxon>
        <taxon>Euheterodonta</taxon>
        <taxon>Imparidentia</taxon>
        <taxon>Neoheterodontei</taxon>
        <taxon>Myida</taxon>
        <taxon>Myoidea</taxon>
        <taxon>Myidae</taxon>
        <taxon>Mya</taxon>
    </lineage>
</organism>
<keyword evidence="2" id="KW-1185">Reference proteome</keyword>
<sequence length="119" mass="13475">MKETRCMFLKRRKVNTTDTVEIVENHSDTSSDNGVLHIATEGVQYAIVQRQAATQRIETQNPHDDECLTYAELDVKFLQAANARVPSRKMNTPTEYADIEFFSTQGPAVEHPGYHYASV</sequence>
<reference evidence="1" key="1">
    <citation type="submission" date="2022-11" db="EMBL/GenBank/DDBJ databases">
        <title>Centuries of genome instability and evolution in soft-shell clam transmissible cancer (bioRxiv).</title>
        <authorList>
            <person name="Hart S.F.M."/>
            <person name="Yonemitsu M.A."/>
            <person name="Giersch R.M."/>
            <person name="Beal B.F."/>
            <person name="Arriagada G."/>
            <person name="Davis B.W."/>
            <person name="Ostrander E.A."/>
            <person name="Goff S.P."/>
            <person name="Metzger M.J."/>
        </authorList>
    </citation>
    <scope>NUCLEOTIDE SEQUENCE</scope>
    <source>
        <strain evidence="1">MELC-2E11</strain>
        <tissue evidence="1">Siphon/mantle</tissue>
    </source>
</reference>